<keyword evidence="3" id="KW-1185">Reference proteome</keyword>
<reference evidence="2" key="1">
    <citation type="submission" date="2022-06" db="EMBL/GenBank/DDBJ databases">
        <title>Uncovering the hologenomic basis of an extraordinary plant invasion.</title>
        <authorList>
            <person name="Bieker V.C."/>
            <person name="Martin M.D."/>
            <person name="Gilbert T."/>
            <person name="Hodgins K."/>
            <person name="Battlay P."/>
            <person name="Petersen B."/>
            <person name="Wilson J."/>
        </authorList>
    </citation>
    <scope>NUCLEOTIDE SEQUENCE</scope>
    <source>
        <strain evidence="2">AA19_3_7</strain>
        <tissue evidence="2">Leaf</tissue>
    </source>
</reference>
<evidence type="ECO:0000313" key="3">
    <source>
        <dbReference type="Proteomes" id="UP001206925"/>
    </source>
</evidence>
<dbReference type="SUPFAM" id="SSF54236">
    <property type="entry name" value="Ubiquitin-like"/>
    <property type="match status" value="1"/>
</dbReference>
<dbReference type="Gene3D" id="3.10.20.90">
    <property type="entry name" value="Phosphatidylinositol 3-kinase Catalytic Subunit, Chain A, domain 1"/>
    <property type="match status" value="1"/>
</dbReference>
<dbReference type="SMART" id="SM00213">
    <property type="entry name" value="UBQ"/>
    <property type="match status" value="1"/>
</dbReference>
<comment type="caution">
    <text evidence="2">The sequence shown here is derived from an EMBL/GenBank/DDBJ whole genome shotgun (WGS) entry which is preliminary data.</text>
</comment>
<dbReference type="InterPro" id="IPR029071">
    <property type="entry name" value="Ubiquitin-like_domsf"/>
</dbReference>
<name>A0AAD5G6Q3_AMBAR</name>
<sequence length="203" mass="23761">MSAGDQGVQINLKVKAECGNEVFFKMKRSTQLKRLINTYCDVQSIELNSVAFLFDGRRLLGEHTPHQLEMEDGDAIDAMLHLTGEWSTYEEAALARAWIDVSEVGDTGNTDAFWRRASNHFHAVMRREEYRMHHQLNSKWRDLRPKLRRFNIIYNNLYNNMDLNEVDLLDTAHDQYCMENDDTFDHMAAWRVVKDHPSFCSET</sequence>
<dbReference type="Pfam" id="PF11976">
    <property type="entry name" value="Rad60-SLD"/>
    <property type="match status" value="1"/>
</dbReference>
<dbReference type="InterPro" id="IPR022617">
    <property type="entry name" value="Rad60/SUMO-like_dom"/>
</dbReference>
<dbReference type="AlphaFoldDB" id="A0AAD5G6Q3"/>
<evidence type="ECO:0000313" key="2">
    <source>
        <dbReference type="EMBL" id="KAI7731020.1"/>
    </source>
</evidence>
<dbReference type="PANTHER" id="PTHR10562">
    <property type="entry name" value="SMALL UBIQUITIN-RELATED MODIFIER"/>
    <property type="match status" value="1"/>
</dbReference>
<proteinExistence type="predicted"/>
<feature type="domain" description="Ubiquitin-like" evidence="1">
    <location>
        <begin position="8"/>
        <end position="85"/>
    </location>
</feature>
<accession>A0AAD5G6Q3</accession>
<dbReference type="Proteomes" id="UP001206925">
    <property type="component" value="Unassembled WGS sequence"/>
</dbReference>
<dbReference type="CDD" id="cd16116">
    <property type="entry name" value="Ubl_Smt3_like"/>
    <property type="match status" value="1"/>
</dbReference>
<dbReference type="PROSITE" id="PS50053">
    <property type="entry name" value="UBIQUITIN_2"/>
    <property type="match status" value="1"/>
</dbReference>
<dbReference type="EMBL" id="JAMZMK010010573">
    <property type="protein sequence ID" value="KAI7731020.1"/>
    <property type="molecule type" value="Genomic_DNA"/>
</dbReference>
<protein>
    <recommendedName>
        <fullName evidence="1">Ubiquitin-like domain-containing protein</fullName>
    </recommendedName>
</protein>
<gene>
    <name evidence="2" type="ORF">M8C21_017414</name>
</gene>
<dbReference type="InterPro" id="IPR000626">
    <property type="entry name" value="Ubiquitin-like_dom"/>
</dbReference>
<organism evidence="2 3">
    <name type="scientific">Ambrosia artemisiifolia</name>
    <name type="common">Common ragweed</name>
    <dbReference type="NCBI Taxonomy" id="4212"/>
    <lineage>
        <taxon>Eukaryota</taxon>
        <taxon>Viridiplantae</taxon>
        <taxon>Streptophyta</taxon>
        <taxon>Embryophyta</taxon>
        <taxon>Tracheophyta</taxon>
        <taxon>Spermatophyta</taxon>
        <taxon>Magnoliopsida</taxon>
        <taxon>eudicotyledons</taxon>
        <taxon>Gunneridae</taxon>
        <taxon>Pentapetalae</taxon>
        <taxon>asterids</taxon>
        <taxon>campanulids</taxon>
        <taxon>Asterales</taxon>
        <taxon>Asteraceae</taxon>
        <taxon>Asteroideae</taxon>
        <taxon>Heliantheae alliance</taxon>
        <taxon>Heliantheae</taxon>
        <taxon>Ambrosia</taxon>
    </lineage>
</organism>
<evidence type="ECO:0000259" key="1">
    <source>
        <dbReference type="PROSITE" id="PS50053"/>
    </source>
</evidence>